<dbReference type="Pfam" id="PF01383">
    <property type="entry name" value="CpcD"/>
    <property type="match status" value="1"/>
</dbReference>
<reference evidence="8" key="2">
    <citation type="submission" date="2005-06" db="EMBL/GenBank/DDBJ databases">
        <title>Sequencing of the draft genome and assembly of Crocosphaera watsonii WH 8501.</title>
        <authorList>
            <consortium name="US DOE Joint Genome Institute (JGI-PGF)"/>
            <person name="Copeland A."/>
            <person name="Lucas S."/>
            <person name="Lapidus A."/>
            <person name="Barry K."/>
            <person name="Detter C."/>
            <person name="Glavina T."/>
            <person name="Hammon N."/>
            <person name="Israni S."/>
            <person name="Pitluck S."/>
            <person name="Richardson P."/>
        </authorList>
    </citation>
    <scope>NUCLEOTIDE SEQUENCE [LARGE SCALE GENOMIC DNA]</scope>
    <source>
        <strain evidence="8">WH 8501</strain>
    </source>
</reference>
<proteinExistence type="predicted"/>
<evidence type="ECO:0000313" key="8">
    <source>
        <dbReference type="EMBL" id="EAM48488.1"/>
    </source>
</evidence>
<dbReference type="SMART" id="SM01094">
    <property type="entry name" value="CpcD"/>
    <property type="match status" value="1"/>
</dbReference>
<dbReference type="InterPro" id="IPR008213">
    <property type="entry name" value="CpcD-like_dom"/>
</dbReference>
<keyword evidence="5" id="KW-0472">Membrane</keyword>
<feature type="domain" description="CpcD-like" evidence="7">
    <location>
        <begin position="43"/>
        <end position="93"/>
    </location>
</feature>
<reference evidence="8" key="3">
    <citation type="submission" date="2016-12" db="EMBL/GenBank/DDBJ databases">
        <title>Annotation of the draft genome assembly of Crocosphaera watsonii WH 8501.</title>
        <authorList>
            <consortium name="US DOE Joint Genome Institute (JGI-ORNL)"/>
            <person name="Larimer F."/>
            <person name="Land M."/>
        </authorList>
    </citation>
    <scope>NUCLEOTIDE SEQUENCE</scope>
    <source>
        <strain evidence="8">WH 8501</strain>
    </source>
</reference>
<dbReference type="Proteomes" id="UP000003922">
    <property type="component" value="Unassembled WGS sequence"/>
</dbReference>
<reference evidence="8" key="1">
    <citation type="submission" date="2004-02" db="EMBL/GenBank/DDBJ databases">
        <authorList>
            <consortium name="DOE Joint Genome Institute"/>
        </authorList>
    </citation>
    <scope>NUCLEOTIDE SEQUENCE [LARGE SCALE GENOMIC DNA]</scope>
    <source>
        <strain evidence="8">WH 8501</strain>
    </source>
</reference>
<comment type="subcellular location">
    <subcellularLocation>
        <location evidence="1">Cellular thylakoid membrane</location>
        <topology evidence="1">Peripheral membrane protein</topology>
        <orientation evidence="1">Cytoplasmic side</orientation>
    </subcellularLocation>
</comment>
<sequence length="93" mass="10556">MNNIPLVPEIFGFFELINQNNLRFYIMSTMTTVGIPQMSDYAGRIVEITVTGVCRQDVKRVSSYTVKVPHSRMNEAMREIYLLGGKVADVKVL</sequence>
<keyword evidence="9" id="KW-1185">Reference proteome</keyword>
<dbReference type="KEGG" id="cwa:CwatDRAFT_0659"/>
<accession>Q4BX61</accession>
<evidence type="ECO:0000259" key="7">
    <source>
        <dbReference type="PROSITE" id="PS51441"/>
    </source>
</evidence>
<protein>
    <submittedName>
        <fullName evidence="8">CpcD phycobilisome linker-like</fullName>
    </submittedName>
</protein>
<keyword evidence="2" id="KW-0042">Antenna complex</keyword>
<dbReference type="GO" id="GO:0030089">
    <property type="term" value="C:phycobilisome"/>
    <property type="evidence" value="ECO:0007669"/>
    <property type="project" value="UniProtKB-UniRule"/>
</dbReference>
<evidence type="ECO:0000256" key="2">
    <source>
        <dbReference type="ARBA" id="ARBA00022549"/>
    </source>
</evidence>
<name>Q4BX61_CROWT</name>
<comment type="caution">
    <text evidence="8">The sequence shown here is derived from an EMBL/GenBank/DDBJ whole genome shotgun (WGS) entry which is preliminary data.</text>
</comment>
<evidence type="ECO:0000256" key="1">
    <source>
        <dbReference type="ARBA" id="ARBA00004445"/>
    </source>
</evidence>
<keyword evidence="3 6" id="KW-0605">Phycobilisome</keyword>
<organism evidence="8 9">
    <name type="scientific">Crocosphaera watsonii WH 8501</name>
    <dbReference type="NCBI Taxonomy" id="165597"/>
    <lineage>
        <taxon>Bacteria</taxon>
        <taxon>Bacillati</taxon>
        <taxon>Cyanobacteriota</taxon>
        <taxon>Cyanophyceae</taxon>
        <taxon>Oscillatoriophycideae</taxon>
        <taxon>Chroococcales</taxon>
        <taxon>Aphanothecaceae</taxon>
        <taxon>Crocosphaera</taxon>
    </lineage>
</organism>
<keyword evidence="4" id="KW-0793">Thylakoid</keyword>
<dbReference type="GO" id="GO:0031676">
    <property type="term" value="C:plasma membrane-derived thylakoid membrane"/>
    <property type="evidence" value="ECO:0007669"/>
    <property type="project" value="UniProtKB-SubCell"/>
</dbReference>
<evidence type="ECO:0000256" key="6">
    <source>
        <dbReference type="PROSITE-ProRule" id="PRU00771"/>
    </source>
</evidence>
<evidence type="ECO:0000256" key="5">
    <source>
        <dbReference type="ARBA" id="ARBA00023136"/>
    </source>
</evidence>
<dbReference type="PROSITE" id="PS51441">
    <property type="entry name" value="CPCD_LIKE"/>
    <property type="match status" value="1"/>
</dbReference>
<evidence type="ECO:0000256" key="3">
    <source>
        <dbReference type="ARBA" id="ARBA00022738"/>
    </source>
</evidence>
<dbReference type="EMBL" id="AADV02000140">
    <property type="protein sequence ID" value="EAM48488.1"/>
    <property type="molecule type" value="Genomic_DNA"/>
</dbReference>
<evidence type="ECO:0000256" key="4">
    <source>
        <dbReference type="ARBA" id="ARBA00023078"/>
    </source>
</evidence>
<dbReference type="AlphaFoldDB" id="Q4BX61"/>
<evidence type="ECO:0000313" key="9">
    <source>
        <dbReference type="Proteomes" id="UP000003922"/>
    </source>
</evidence>
<gene>
    <name evidence="8" type="ORF">CwatDRAFT_0659</name>
</gene>